<evidence type="ECO:0000313" key="3">
    <source>
        <dbReference type="WBParaSite" id="SMRG1_44240.2"/>
    </source>
</evidence>
<protein>
    <submittedName>
        <fullName evidence="2 3">Uncharacterized protein</fullName>
    </submittedName>
</protein>
<dbReference type="AlphaFoldDB" id="A0AA84ZRM7"/>
<dbReference type="Proteomes" id="UP000050790">
    <property type="component" value="Unassembled WGS sequence"/>
</dbReference>
<dbReference type="WBParaSite" id="SMRG1_44240.1">
    <property type="protein sequence ID" value="SMRG1_44240.1"/>
    <property type="gene ID" value="SMRG1_44240"/>
</dbReference>
<sequence length="64" mass="7524">MLTQYSNSPLNNTHLHYRNVILISSHNILAQTIIKTGRQYQLISFDSSLTSFYSIYLLQRHRLV</sequence>
<evidence type="ECO:0000313" key="1">
    <source>
        <dbReference type="Proteomes" id="UP000050790"/>
    </source>
</evidence>
<proteinExistence type="predicted"/>
<reference evidence="2 3" key="1">
    <citation type="submission" date="2023-11" db="UniProtKB">
        <authorList>
            <consortium name="WormBaseParasite"/>
        </authorList>
    </citation>
    <scope>IDENTIFICATION</scope>
</reference>
<dbReference type="WBParaSite" id="SMRG1_44240.2">
    <property type="protein sequence ID" value="SMRG1_44240.2"/>
    <property type="gene ID" value="SMRG1_44240"/>
</dbReference>
<accession>A0AA84ZRM7</accession>
<evidence type="ECO:0000313" key="2">
    <source>
        <dbReference type="WBParaSite" id="SMRG1_44240.1"/>
    </source>
</evidence>
<name>A0AA84ZRM7_9TREM</name>
<organism evidence="1 2">
    <name type="scientific">Schistosoma margrebowiei</name>
    <dbReference type="NCBI Taxonomy" id="48269"/>
    <lineage>
        <taxon>Eukaryota</taxon>
        <taxon>Metazoa</taxon>
        <taxon>Spiralia</taxon>
        <taxon>Lophotrochozoa</taxon>
        <taxon>Platyhelminthes</taxon>
        <taxon>Trematoda</taxon>
        <taxon>Digenea</taxon>
        <taxon>Strigeidida</taxon>
        <taxon>Schistosomatoidea</taxon>
        <taxon>Schistosomatidae</taxon>
        <taxon>Schistosoma</taxon>
    </lineage>
</organism>